<dbReference type="SUPFAM" id="SSF55729">
    <property type="entry name" value="Acyl-CoA N-acyltransferases (Nat)"/>
    <property type="match status" value="1"/>
</dbReference>
<dbReference type="PANTHER" id="PTHR43792">
    <property type="entry name" value="GNAT FAMILY, PUTATIVE (AFU_ORTHOLOGUE AFUA_3G00765)-RELATED-RELATED"/>
    <property type="match status" value="1"/>
</dbReference>
<organism evidence="5 7">
    <name type="scientific">Pseudomonas trivialis</name>
    <dbReference type="NCBI Taxonomy" id="200450"/>
    <lineage>
        <taxon>Bacteria</taxon>
        <taxon>Pseudomonadati</taxon>
        <taxon>Pseudomonadota</taxon>
        <taxon>Gammaproteobacteria</taxon>
        <taxon>Pseudomonadales</taxon>
        <taxon>Pseudomonadaceae</taxon>
        <taxon>Pseudomonas</taxon>
    </lineage>
</organism>
<protein>
    <submittedName>
        <fullName evidence="5 6">Alanine acetyltransferase</fullName>
    </submittedName>
</protein>
<sequence>MNYSVEGNCLRTLERNDFELISRYEKANRAHLKPWEPRRDAEYFTIDNARARVEQQVESMEAATSMFFLLLDNESGELLGRCNYTNIVRGVFQACNLGFSLAVSAQGQGLMRKTLQITNRYCFEQMALHRIMANHLPSNIRSERLLESLGFEREGCARAYLKIAGVWEDHTLRSLINPLDCI</sequence>
<dbReference type="PROSITE" id="PS51186">
    <property type="entry name" value="GNAT"/>
    <property type="match status" value="1"/>
</dbReference>
<evidence type="ECO:0000256" key="2">
    <source>
        <dbReference type="ARBA" id="ARBA00023315"/>
    </source>
</evidence>
<dbReference type="Proteomes" id="UP000183126">
    <property type="component" value="Chromosome I"/>
</dbReference>
<dbReference type="InterPro" id="IPR051531">
    <property type="entry name" value="N-acetyltransferase"/>
</dbReference>
<evidence type="ECO:0000313" key="8">
    <source>
        <dbReference type="Proteomes" id="UP000183126"/>
    </source>
</evidence>
<dbReference type="OrthoDB" id="9801669at2"/>
<proteinExistence type="inferred from homology"/>
<dbReference type="PATRIC" id="fig|200450.4.peg.1146"/>
<dbReference type="GO" id="GO:0005840">
    <property type="term" value="C:ribosome"/>
    <property type="evidence" value="ECO:0007669"/>
    <property type="project" value="UniProtKB-KW"/>
</dbReference>
<evidence type="ECO:0000259" key="4">
    <source>
        <dbReference type="PROSITE" id="PS51186"/>
    </source>
</evidence>
<keyword evidence="1 5" id="KW-0808">Transferase</keyword>
<dbReference type="PANTHER" id="PTHR43792:SF8">
    <property type="entry name" value="[RIBOSOMAL PROTEIN US5]-ALANINE N-ACETYLTRANSFERASE"/>
    <property type="match status" value="1"/>
</dbReference>
<dbReference type="GO" id="GO:0008999">
    <property type="term" value="F:protein-N-terminal-alanine acetyltransferase activity"/>
    <property type="evidence" value="ECO:0007669"/>
    <property type="project" value="TreeGrafter"/>
</dbReference>
<evidence type="ECO:0000313" key="6">
    <source>
        <dbReference type="EMBL" id="SDS92181.1"/>
    </source>
</evidence>
<accession>A0A0R2ZBJ4</accession>
<dbReference type="Pfam" id="PF13302">
    <property type="entry name" value="Acetyltransf_3"/>
    <property type="match status" value="1"/>
</dbReference>
<dbReference type="InterPro" id="IPR016181">
    <property type="entry name" value="Acyl_CoA_acyltransferase"/>
</dbReference>
<reference evidence="5 7" key="1">
    <citation type="submission" date="2015-02" db="EMBL/GenBank/DDBJ databases">
        <title>Two Pseudomonas sp. nov. isolated from raw milk.</title>
        <authorList>
            <person name="Wenning M."/>
            <person name="von Neubeck M."/>
            <person name="Huptas C."/>
            <person name="Scherer S."/>
        </authorList>
    </citation>
    <scope>NUCLEOTIDE SEQUENCE [LARGE SCALE GENOMIC DNA]</scope>
    <source>
        <strain evidence="5 7">DSM 14937</strain>
    </source>
</reference>
<dbReference type="EMBL" id="JYLK01000017">
    <property type="protein sequence ID" value="KRP58182.1"/>
    <property type="molecule type" value="Genomic_DNA"/>
</dbReference>
<evidence type="ECO:0000256" key="3">
    <source>
        <dbReference type="ARBA" id="ARBA00038502"/>
    </source>
</evidence>
<keyword evidence="6" id="KW-0687">Ribonucleoprotein</keyword>
<feature type="domain" description="N-acetyltransferase" evidence="4">
    <location>
        <begin position="8"/>
        <end position="173"/>
    </location>
</feature>
<dbReference type="RefSeq" id="WP_057009779.1">
    <property type="nucleotide sequence ID" value="NZ_JYLK01000017.1"/>
</dbReference>
<reference evidence="6 8" key="2">
    <citation type="submission" date="2016-10" db="EMBL/GenBank/DDBJ databases">
        <authorList>
            <person name="Varghese N."/>
            <person name="Submissions S."/>
        </authorList>
    </citation>
    <scope>NUCLEOTIDE SEQUENCE [LARGE SCALE GENOMIC DNA]</scope>
    <source>
        <strain evidence="6 8">BS3111</strain>
    </source>
</reference>
<comment type="similarity">
    <text evidence="3">Belongs to the acetyltransferase family. RimJ subfamily.</text>
</comment>
<dbReference type="InterPro" id="IPR000182">
    <property type="entry name" value="GNAT_dom"/>
</dbReference>
<gene>
    <name evidence="6" type="ORF">SAMN04490205_4098</name>
    <name evidence="5" type="ORF">TU79_20975</name>
</gene>
<evidence type="ECO:0000313" key="7">
    <source>
        <dbReference type="Proteomes" id="UP000052019"/>
    </source>
</evidence>
<dbReference type="GO" id="GO:0005737">
    <property type="term" value="C:cytoplasm"/>
    <property type="evidence" value="ECO:0007669"/>
    <property type="project" value="TreeGrafter"/>
</dbReference>
<keyword evidence="2" id="KW-0012">Acyltransferase</keyword>
<name>A0A0R2ZBJ4_9PSED</name>
<dbReference type="AlphaFoldDB" id="A0A0R2ZBJ4"/>
<keyword evidence="6" id="KW-0689">Ribosomal protein</keyword>
<keyword evidence="8" id="KW-1185">Reference proteome</keyword>
<evidence type="ECO:0000313" key="5">
    <source>
        <dbReference type="EMBL" id="KRP58182.1"/>
    </source>
</evidence>
<dbReference type="Gene3D" id="3.40.630.30">
    <property type="match status" value="1"/>
</dbReference>
<dbReference type="EMBL" id="LT629760">
    <property type="protein sequence ID" value="SDS92181.1"/>
    <property type="molecule type" value="Genomic_DNA"/>
</dbReference>
<evidence type="ECO:0000256" key="1">
    <source>
        <dbReference type="ARBA" id="ARBA00022679"/>
    </source>
</evidence>
<dbReference type="Proteomes" id="UP000052019">
    <property type="component" value="Unassembled WGS sequence"/>
</dbReference>